<accession>A0A433RNF0</accession>
<dbReference type="AlphaFoldDB" id="A0A433RNF0"/>
<dbReference type="EMBL" id="JTFC01000222">
    <property type="protein sequence ID" value="RUS49400.1"/>
    <property type="molecule type" value="Genomic_DNA"/>
</dbReference>
<evidence type="ECO:0000256" key="1">
    <source>
        <dbReference type="SAM" id="Coils"/>
    </source>
</evidence>
<dbReference type="Proteomes" id="UP000288623">
    <property type="component" value="Unassembled WGS sequence"/>
</dbReference>
<evidence type="ECO:0000313" key="2">
    <source>
        <dbReference type="EMBL" id="RUS49400.1"/>
    </source>
</evidence>
<evidence type="ECO:0000313" key="3">
    <source>
        <dbReference type="Proteomes" id="UP000288623"/>
    </source>
</evidence>
<organism evidence="2 3">
    <name type="scientific">Candidatus Kurthia intestinigallinarum</name>
    <dbReference type="NCBI Taxonomy" id="1562256"/>
    <lineage>
        <taxon>Bacteria</taxon>
        <taxon>Bacillati</taxon>
        <taxon>Bacillota</taxon>
        <taxon>Bacilli</taxon>
        <taxon>Bacillales</taxon>
        <taxon>Caryophanaceae</taxon>
        <taxon>Kurthia</taxon>
    </lineage>
</organism>
<protein>
    <submittedName>
        <fullName evidence="2">Uncharacterized protein</fullName>
    </submittedName>
</protein>
<sequence>MNIVGQDESVTQVMRMIEKTKNEIDGLTDEIALHAVREAITNKANNVAAYARKVINNFMKPSANVSQPSKPIIKVDTPQWFKDGVHKQKHDDSNTFNEQQQAQAKYNVLKKIFDDEDAIKEQMGDLYSLVS</sequence>
<keyword evidence="3" id="KW-1185">Reference proteome</keyword>
<name>A0A433RNF0_9BACL</name>
<proteinExistence type="predicted"/>
<gene>
    <name evidence="2" type="ORF">QI30_20080</name>
</gene>
<keyword evidence="1" id="KW-0175">Coiled coil</keyword>
<comment type="caution">
    <text evidence="2">The sequence shown here is derived from an EMBL/GenBank/DDBJ whole genome shotgun (WGS) entry which is preliminary data.</text>
</comment>
<reference evidence="2 3" key="1">
    <citation type="submission" date="2014-11" db="EMBL/GenBank/DDBJ databases">
        <title>Genome sequence and analysis of novel Kurthia sp.</title>
        <authorList>
            <person name="Lawson J.N."/>
            <person name="Gonzalez J.E."/>
            <person name="Rinauldi L."/>
            <person name="Xuan Z."/>
            <person name="Firman A."/>
            <person name="Shaddox L."/>
            <person name="Trudeau A."/>
            <person name="Shah S."/>
            <person name="Reiman D."/>
        </authorList>
    </citation>
    <scope>NUCLEOTIDE SEQUENCE [LARGE SCALE GENOMIC DNA]</scope>
    <source>
        <strain evidence="2 3">3B1D</strain>
    </source>
</reference>
<feature type="coiled-coil region" evidence="1">
    <location>
        <begin position="10"/>
        <end position="37"/>
    </location>
</feature>